<dbReference type="SUPFAM" id="SSF53098">
    <property type="entry name" value="Ribonuclease H-like"/>
    <property type="match status" value="1"/>
</dbReference>
<dbReference type="GO" id="GO:0000402">
    <property type="term" value="F:crossed form four-way junction DNA binding"/>
    <property type="evidence" value="ECO:0007669"/>
    <property type="project" value="TreeGrafter"/>
</dbReference>
<dbReference type="EMBL" id="NPIC01000003">
    <property type="protein sequence ID" value="RDL38040.1"/>
    <property type="molecule type" value="Genomic_DNA"/>
</dbReference>
<organism evidence="2 3">
    <name type="scientific">Venustampulla echinocandica</name>
    <dbReference type="NCBI Taxonomy" id="2656787"/>
    <lineage>
        <taxon>Eukaryota</taxon>
        <taxon>Fungi</taxon>
        <taxon>Dikarya</taxon>
        <taxon>Ascomycota</taxon>
        <taxon>Pezizomycotina</taxon>
        <taxon>Leotiomycetes</taxon>
        <taxon>Helotiales</taxon>
        <taxon>Pleuroascaceae</taxon>
        <taxon>Venustampulla</taxon>
    </lineage>
</organism>
<comment type="caution">
    <text evidence="2">The sequence shown here is derived from an EMBL/GenBank/DDBJ whole genome shotgun (WGS) entry which is preliminary data.</text>
</comment>
<dbReference type="OrthoDB" id="5552842at2759"/>
<evidence type="ECO:0000313" key="2">
    <source>
        <dbReference type="EMBL" id="RDL38040.1"/>
    </source>
</evidence>
<evidence type="ECO:0000313" key="3">
    <source>
        <dbReference type="Proteomes" id="UP000254866"/>
    </source>
</evidence>
<name>A0A370TR87_9HELO</name>
<evidence type="ECO:0000259" key="1">
    <source>
        <dbReference type="Pfam" id="PF09159"/>
    </source>
</evidence>
<dbReference type="AlphaFoldDB" id="A0A370TR87"/>
<dbReference type="InterPro" id="IPR012337">
    <property type="entry name" value="RNaseH-like_sf"/>
</dbReference>
<dbReference type="GO" id="GO:0070336">
    <property type="term" value="F:flap-structured DNA binding"/>
    <property type="evidence" value="ECO:0007669"/>
    <property type="project" value="TreeGrafter"/>
</dbReference>
<keyword evidence="3" id="KW-1185">Reference proteome</keyword>
<dbReference type="GO" id="GO:0004520">
    <property type="term" value="F:DNA endonuclease activity"/>
    <property type="evidence" value="ECO:0007669"/>
    <property type="project" value="TreeGrafter"/>
</dbReference>
<dbReference type="InterPro" id="IPR015242">
    <property type="entry name" value="Ydc2_cat"/>
</dbReference>
<dbReference type="Gene3D" id="3.30.420.10">
    <property type="entry name" value="Ribonuclease H-like superfamily/Ribonuclease H"/>
    <property type="match status" value="1"/>
</dbReference>
<dbReference type="Proteomes" id="UP000254866">
    <property type="component" value="Unassembled WGS sequence"/>
</dbReference>
<protein>
    <submittedName>
        <fullName evidence="2">Ribonuclease H-like protein</fullName>
    </submittedName>
</protein>
<dbReference type="GO" id="GO:0005739">
    <property type="term" value="C:mitochondrion"/>
    <property type="evidence" value="ECO:0007669"/>
    <property type="project" value="TreeGrafter"/>
</dbReference>
<dbReference type="RefSeq" id="XP_031870696.1">
    <property type="nucleotide sequence ID" value="XM_032014096.1"/>
</dbReference>
<gene>
    <name evidence="2" type="ORF">BP5553_05473</name>
</gene>
<reference evidence="2 3" key="1">
    <citation type="journal article" date="2018" name="IMA Fungus">
        <title>IMA Genome-F 9: Draft genome sequence of Annulohypoxylon stygium, Aspergillus mulundensis, Berkeleyomyces basicola (syn. Thielaviopsis basicola), Ceratocystis smalleyi, two Cercospora beticola strains, Coleophoma cylindrospora, Fusarium fracticaudum, Phialophora cf. hyalina, and Morchella septimelata.</title>
        <authorList>
            <person name="Wingfield B.D."/>
            <person name="Bills G.F."/>
            <person name="Dong Y."/>
            <person name="Huang W."/>
            <person name="Nel W.J."/>
            <person name="Swalarsk-Parry B.S."/>
            <person name="Vaghefi N."/>
            <person name="Wilken P.M."/>
            <person name="An Z."/>
            <person name="de Beer Z.W."/>
            <person name="De Vos L."/>
            <person name="Chen L."/>
            <person name="Duong T.A."/>
            <person name="Gao Y."/>
            <person name="Hammerbacher A."/>
            <person name="Kikkert J.R."/>
            <person name="Li Y."/>
            <person name="Li H."/>
            <person name="Li K."/>
            <person name="Li Q."/>
            <person name="Liu X."/>
            <person name="Ma X."/>
            <person name="Naidoo K."/>
            <person name="Pethybridge S.J."/>
            <person name="Sun J."/>
            <person name="Steenkamp E.T."/>
            <person name="van der Nest M.A."/>
            <person name="van Wyk S."/>
            <person name="Wingfield M.J."/>
            <person name="Xiong C."/>
            <person name="Yue Q."/>
            <person name="Zhang X."/>
        </authorList>
    </citation>
    <scope>NUCLEOTIDE SEQUENCE [LARGE SCALE GENOMIC DNA]</scope>
    <source>
        <strain evidence="2 3">BP 5553</strain>
    </source>
</reference>
<dbReference type="InterPro" id="IPR036397">
    <property type="entry name" value="RNaseH_sf"/>
</dbReference>
<dbReference type="Pfam" id="PF09159">
    <property type="entry name" value="Ydc2-catalyt"/>
    <property type="match status" value="1"/>
</dbReference>
<sequence length="323" mass="35478">MALTIPSTLKLTSLKHIALKCGISNSGTKPILTQRLHNEISRAGQPGKQKPIRILSIDMGIRNLAYCILDTTPRGNAAPKHGQQLPTIQSWHRLAVSSAPPVPSAIIPPSDALKAKEVEKESFTPATLSKTAYSLLRTRLLPCNPTHILIERQRFRSMGSKHILEWTIRVNMFESILYAVLCTLRSEGIWEGTVEAIAPGKVGPFWVGEGEGTEVQVGDRKVRKAKSAKAQNKGAKIDLVRGWLDQGQMVRLGNDEVEGVARAYREKWARAPGGGPAVKNDLGEKMGKLDDLADSLLQGMAWIEWEENKKIALKHGVEALLEP</sequence>
<dbReference type="STRING" id="2656787.A0A370TR87"/>
<accession>A0A370TR87</accession>
<dbReference type="PANTHER" id="PTHR28072:SF1">
    <property type="entry name" value="CRUCIFORM CUTTING ENDONUCLEASE 1, MITOCHONDRIAL-RELATED"/>
    <property type="match status" value="1"/>
</dbReference>
<dbReference type="GO" id="GO:0000403">
    <property type="term" value="F:Y-form DNA binding"/>
    <property type="evidence" value="ECO:0007669"/>
    <property type="project" value="TreeGrafter"/>
</dbReference>
<proteinExistence type="predicted"/>
<dbReference type="PANTHER" id="PTHR28072">
    <property type="entry name" value="CRUCIFORM CUTTING ENDONUCLEASE 1, MITOCHONDRIAL-RELATED"/>
    <property type="match status" value="1"/>
</dbReference>
<dbReference type="InterPro" id="IPR039197">
    <property type="entry name" value="Mrs1/Cce1"/>
</dbReference>
<dbReference type="CDD" id="cd16963">
    <property type="entry name" value="CCE1"/>
    <property type="match status" value="1"/>
</dbReference>
<dbReference type="GeneID" id="43598322"/>
<feature type="domain" description="Mitochondrial resolvase Ydc2 catalytic" evidence="1">
    <location>
        <begin position="54"/>
        <end position="310"/>
    </location>
</feature>